<dbReference type="Proteomes" id="UP001232992">
    <property type="component" value="Unassembled WGS sequence"/>
</dbReference>
<evidence type="ECO:0000256" key="1">
    <source>
        <dbReference type="SAM" id="Phobius"/>
    </source>
</evidence>
<feature type="transmembrane region" description="Helical" evidence="1">
    <location>
        <begin position="6"/>
        <end position="29"/>
    </location>
</feature>
<keyword evidence="1" id="KW-0472">Membrane</keyword>
<keyword evidence="3" id="KW-1185">Reference proteome</keyword>
<keyword evidence="1" id="KW-0812">Transmembrane</keyword>
<keyword evidence="1" id="KW-1133">Transmembrane helix</keyword>
<name>A0ABT7BWN3_9CYAN</name>
<proteinExistence type="predicted"/>
<accession>A0ABT7BWN3</accession>
<evidence type="ECO:0000313" key="3">
    <source>
        <dbReference type="Proteomes" id="UP001232992"/>
    </source>
</evidence>
<protein>
    <recommendedName>
        <fullName evidence="4">CcmD family protein</fullName>
    </recommendedName>
</protein>
<reference evidence="2 3" key="1">
    <citation type="submission" date="2023-01" db="EMBL/GenBank/DDBJ databases">
        <title>Novel diversity within Roseofilum (Cyanobacteria; Desertifilaceae) from marine benthic mats with descriptions of four novel species.</title>
        <authorList>
            <person name="Wang Y."/>
            <person name="Berthold D.E."/>
            <person name="Hu J."/>
            <person name="Lefler F.W."/>
            <person name="Laughinghouse H.D. IV."/>
        </authorList>
    </citation>
    <scope>NUCLEOTIDE SEQUENCE [LARGE SCALE GENOMIC DNA]</scope>
    <source>
        <strain evidence="2 3">BLCC-M143</strain>
    </source>
</reference>
<dbReference type="EMBL" id="JAQOSQ010000009">
    <property type="protein sequence ID" value="MDJ1183609.1"/>
    <property type="molecule type" value="Genomic_DNA"/>
</dbReference>
<dbReference type="RefSeq" id="WP_283758263.1">
    <property type="nucleotide sequence ID" value="NZ_JAQOSQ010000009.1"/>
</dbReference>
<sequence>MESPLFTGLVWTAFSLLVLVTLGIVYLTLIDWNDRRRQQNEERE</sequence>
<organism evidence="2 3">
    <name type="scientific">Roseofilum casamattae BLCC-M143</name>
    <dbReference type="NCBI Taxonomy" id="3022442"/>
    <lineage>
        <taxon>Bacteria</taxon>
        <taxon>Bacillati</taxon>
        <taxon>Cyanobacteriota</taxon>
        <taxon>Cyanophyceae</taxon>
        <taxon>Desertifilales</taxon>
        <taxon>Desertifilaceae</taxon>
        <taxon>Roseofilum</taxon>
        <taxon>Roseofilum casamattae</taxon>
    </lineage>
</organism>
<comment type="caution">
    <text evidence="2">The sequence shown here is derived from an EMBL/GenBank/DDBJ whole genome shotgun (WGS) entry which is preliminary data.</text>
</comment>
<gene>
    <name evidence="2" type="ORF">PMH09_10395</name>
</gene>
<evidence type="ECO:0008006" key="4">
    <source>
        <dbReference type="Google" id="ProtNLM"/>
    </source>
</evidence>
<evidence type="ECO:0000313" key="2">
    <source>
        <dbReference type="EMBL" id="MDJ1183609.1"/>
    </source>
</evidence>